<evidence type="ECO:0000313" key="16">
    <source>
        <dbReference type="Proteomes" id="UP000717752"/>
    </source>
</evidence>
<dbReference type="Pfam" id="PF03892">
    <property type="entry name" value="NapB"/>
    <property type="match status" value="1"/>
</dbReference>
<keyword evidence="8" id="KW-0479">Metal-binding</keyword>
<keyword evidence="11 14" id="KW-0249">Electron transport</keyword>
<name>A0ABS7H011_9HYPH</name>
<gene>
    <name evidence="15" type="ORF">JNB85_24610</name>
</gene>
<dbReference type="PIRSF" id="PIRSF006105">
    <property type="entry name" value="NapB"/>
    <property type="match status" value="1"/>
</dbReference>
<keyword evidence="9" id="KW-0732">Signal</keyword>
<dbReference type="PANTHER" id="PTHR38604">
    <property type="entry name" value="PERIPLASMIC NITRATE REDUCTASE, ELECTRON TRANSFER SUBUNIT"/>
    <property type="match status" value="1"/>
</dbReference>
<evidence type="ECO:0000256" key="13">
    <source>
        <dbReference type="ARBA" id="ARBA00031832"/>
    </source>
</evidence>
<comment type="caution">
    <text evidence="15">The sequence shown here is derived from an EMBL/GenBank/DDBJ whole genome shotgun (WGS) entry which is preliminary data.</text>
</comment>
<evidence type="ECO:0000256" key="4">
    <source>
        <dbReference type="ARBA" id="ARBA00011752"/>
    </source>
</evidence>
<keyword evidence="12" id="KW-0408">Iron</keyword>
<evidence type="ECO:0000256" key="9">
    <source>
        <dbReference type="ARBA" id="ARBA00022729"/>
    </source>
</evidence>
<evidence type="ECO:0000256" key="7">
    <source>
        <dbReference type="ARBA" id="ARBA00022617"/>
    </source>
</evidence>
<evidence type="ECO:0000256" key="14">
    <source>
        <dbReference type="PIRNR" id="PIRNR006105"/>
    </source>
</evidence>
<organism evidence="15 16">
    <name type="scientific">Rhizobium mesosinicum</name>
    <dbReference type="NCBI Taxonomy" id="335017"/>
    <lineage>
        <taxon>Bacteria</taxon>
        <taxon>Pseudomonadati</taxon>
        <taxon>Pseudomonadota</taxon>
        <taxon>Alphaproteobacteria</taxon>
        <taxon>Hyphomicrobiales</taxon>
        <taxon>Rhizobiaceae</taxon>
        <taxon>Rhizobium/Agrobacterium group</taxon>
        <taxon>Rhizobium</taxon>
    </lineage>
</organism>
<comment type="similarity">
    <text evidence="3 14">Belongs to the NapB family.</text>
</comment>
<evidence type="ECO:0000256" key="5">
    <source>
        <dbReference type="ARBA" id="ARBA00013773"/>
    </source>
</evidence>
<dbReference type="RefSeq" id="WP_220336905.1">
    <property type="nucleotide sequence ID" value="NZ_JAEUAK010000011.1"/>
</dbReference>
<dbReference type="SUPFAM" id="SSF48695">
    <property type="entry name" value="Multiheme cytochromes"/>
    <property type="match status" value="1"/>
</dbReference>
<keyword evidence="7" id="KW-0349">Heme</keyword>
<dbReference type="InterPro" id="IPR036280">
    <property type="entry name" value="Multihaem_cyt_sf"/>
</dbReference>
<proteinExistence type="inferred from homology"/>
<evidence type="ECO:0000256" key="2">
    <source>
        <dbReference type="ARBA" id="ARBA00004418"/>
    </source>
</evidence>
<dbReference type="Gene3D" id="1.10.1130.10">
    <property type="entry name" value="Flavocytochrome C3, Chain A"/>
    <property type="match status" value="1"/>
</dbReference>
<evidence type="ECO:0000256" key="12">
    <source>
        <dbReference type="ARBA" id="ARBA00023004"/>
    </source>
</evidence>
<dbReference type="InterPro" id="IPR005591">
    <property type="entry name" value="NapB"/>
</dbReference>
<evidence type="ECO:0000256" key="6">
    <source>
        <dbReference type="ARBA" id="ARBA00022448"/>
    </source>
</evidence>
<dbReference type="Proteomes" id="UP000717752">
    <property type="component" value="Unassembled WGS sequence"/>
</dbReference>
<keyword evidence="6 14" id="KW-0813">Transport</keyword>
<evidence type="ECO:0000256" key="10">
    <source>
        <dbReference type="ARBA" id="ARBA00022764"/>
    </source>
</evidence>
<evidence type="ECO:0000256" key="3">
    <source>
        <dbReference type="ARBA" id="ARBA00007368"/>
    </source>
</evidence>
<comment type="subunit">
    <text evidence="4 14">Component of the periplasmic nitrate reductase NapAB complex composed of NapA and NapB.</text>
</comment>
<evidence type="ECO:0000256" key="11">
    <source>
        <dbReference type="ARBA" id="ARBA00022982"/>
    </source>
</evidence>
<comment type="subcellular location">
    <subcellularLocation>
        <location evidence="2 14">Periplasm</location>
    </subcellularLocation>
</comment>
<keyword evidence="16" id="KW-1185">Reference proteome</keyword>
<protein>
    <recommendedName>
        <fullName evidence="5 14">Periplasmic nitrate reductase, electron transfer subunit</fullName>
    </recommendedName>
    <alternativeName>
        <fullName evidence="13 14">Diheme cytochrome c NapB</fullName>
    </alternativeName>
</protein>
<accession>A0ABS7H011</accession>
<dbReference type="PANTHER" id="PTHR38604:SF1">
    <property type="entry name" value="PERIPLASMIC NITRATE REDUCTASE, ELECTRON TRANSFER SUBUNIT"/>
    <property type="match status" value="1"/>
</dbReference>
<comment type="function">
    <text evidence="1">Electron transfer subunit of the periplasmic nitrate reductase complex NapAB. Receives electrons from the membrane-anchored tetraheme c-type NapC protein and transfers these to NapA subunit, thus allowing electron flow between membrane and periplasm. Essential for periplasmic nitrate reduction with nitrate as the terminal electron acceptor.</text>
</comment>
<reference evidence="15 16" key="1">
    <citation type="journal article" date="2021" name="MBio">
        <title>Poor Competitiveness of Bradyrhizobium in Pigeon Pea Root Colonization in Indian Soils.</title>
        <authorList>
            <person name="Chalasani D."/>
            <person name="Basu A."/>
            <person name="Pullabhotla S.V.S.R.N."/>
            <person name="Jorrin B."/>
            <person name="Neal A.L."/>
            <person name="Poole P.S."/>
            <person name="Podile A.R."/>
            <person name="Tkacz A."/>
        </authorList>
    </citation>
    <scope>NUCLEOTIDE SEQUENCE [LARGE SCALE GENOMIC DNA]</scope>
    <source>
        <strain evidence="15 16">HU56</strain>
    </source>
</reference>
<evidence type="ECO:0000256" key="1">
    <source>
        <dbReference type="ARBA" id="ARBA00002599"/>
    </source>
</evidence>
<evidence type="ECO:0000313" key="15">
    <source>
        <dbReference type="EMBL" id="MBW9055594.1"/>
    </source>
</evidence>
<keyword evidence="10 14" id="KW-0574">Periplasm</keyword>
<dbReference type="EMBL" id="JAEUAK010000011">
    <property type="protein sequence ID" value="MBW9055594.1"/>
    <property type="molecule type" value="Genomic_DNA"/>
</dbReference>
<sequence>MRSQDSSGRVIGRRLITRRIRAIVAVALLMLTGTVTLAQMVPSLSGNENPMESKEAKPVPKWVVDDIRKMRNYPDQPPIIPHSIEGYQLTVNTNRCLSCHRRELTEGSGAPMISVTHYMTREGQMLADVSPRRYFCTACHVPQADAKPLVPNSFKDMSELGFKPAGSEQ</sequence>
<evidence type="ECO:0000256" key="8">
    <source>
        <dbReference type="ARBA" id="ARBA00022723"/>
    </source>
</evidence>